<accession>A0A811Q5U2</accession>
<dbReference type="OrthoDB" id="691877at2759"/>
<reference evidence="2" key="1">
    <citation type="submission" date="2020-10" db="EMBL/GenBank/DDBJ databases">
        <authorList>
            <person name="Han B."/>
            <person name="Lu T."/>
            <person name="Zhao Q."/>
            <person name="Huang X."/>
            <person name="Zhao Y."/>
        </authorList>
    </citation>
    <scope>NUCLEOTIDE SEQUENCE</scope>
</reference>
<dbReference type="PANTHER" id="PTHR46610:SF27">
    <property type="entry name" value="PGG DOMAIN-CONTAINING PROTEIN"/>
    <property type="match status" value="1"/>
</dbReference>
<dbReference type="PANTHER" id="PTHR46610">
    <property type="entry name" value="OS05G0181300 PROTEIN"/>
    <property type="match status" value="1"/>
</dbReference>
<gene>
    <name evidence="2" type="ORF">NCGR_LOCUS35167</name>
</gene>
<keyword evidence="3" id="KW-1185">Reference proteome</keyword>
<evidence type="ECO:0000313" key="2">
    <source>
        <dbReference type="EMBL" id="CAD6251422.1"/>
    </source>
</evidence>
<sequence length="305" mass="34407">MAANARSRRLRGHEHAPFTLYLPPGAIAWPIKGNEGDYWNFKNARDAGHRMLAGSCHTQTKKSLTVDIFPVGFVLKPTGTGCETDRKYVDHQDPRLNAQTEALSRIASYQLIVRESQIFLESGSYHQAITNITRDDWWSMDNHQAQQDNEAADPGTRPLLRPQQMHLGQPVADGGLGPPGAAEHRHRGNILWLTILGCLFLTFNSGMAIYRSQGERWAVAFVVFSYLDLLLLFFSLRWYESAEPGSLTRDRLKVVIWVLTTALTLLFTTKVATVMPTVVVMVVWFMAFSTIGGGFYAFFYYSEKE</sequence>
<name>A0A811Q5U2_9POAL</name>
<dbReference type="Pfam" id="PF20100">
    <property type="entry name" value="DUF6490"/>
    <property type="match status" value="1"/>
</dbReference>
<protein>
    <submittedName>
        <fullName evidence="2">Uncharacterized protein</fullName>
    </submittedName>
</protein>
<keyword evidence="1" id="KW-0812">Transmembrane</keyword>
<evidence type="ECO:0000256" key="1">
    <source>
        <dbReference type="SAM" id="Phobius"/>
    </source>
</evidence>
<comment type="caution">
    <text evidence="2">The sequence shown here is derived from an EMBL/GenBank/DDBJ whole genome shotgun (WGS) entry which is preliminary data.</text>
</comment>
<keyword evidence="1" id="KW-0472">Membrane</keyword>
<feature type="transmembrane region" description="Helical" evidence="1">
    <location>
        <begin position="190"/>
        <end position="210"/>
    </location>
</feature>
<dbReference type="Proteomes" id="UP000604825">
    <property type="component" value="Unassembled WGS sequence"/>
</dbReference>
<evidence type="ECO:0000313" key="3">
    <source>
        <dbReference type="Proteomes" id="UP000604825"/>
    </source>
</evidence>
<keyword evidence="1" id="KW-1133">Transmembrane helix</keyword>
<feature type="transmembrane region" description="Helical" evidence="1">
    <location>
        <begin position="278"/>
        <end position="301"/>
    </location>
</feature>
<dbReference type="AlphaFoldDB" id="A0A811Q5U2"/>
<dbReference type="EMBL" id="CAJGYO010000008">
    <property type="protein sequence ID" value="CAD6251422.1"/>
    <property type="molecule type" value="Genomic_DNA"/>
</dbReference>
<feature type="transmembrane region" description="Helical" evidence="1">
    <location>
        <begin position="216"/>
        <end position="234"/>
    </location>
</feature>
<organism evidence="2 3">
    <name type="scientific">Miscanthus lutarioriparius</name>
    <dbReference type="NCBI Taxonomy" id="422564"/>
    <lineage>
        <taxon>Eukaryota</taxon>
        <taxon>Viridiplantae</taxon>
        <taxon>Streptophyta</taxon>
        <taxon>Embryophyta</taxon>
        <taxon>Tracheophyta</taxon>
        <taxon>Spermatophyta</taxon>
        <taxon>Magnoliopsida</taxon>
        <taxon>Liliopsida</taxon>
        <taxon>Poales</taxon>
        <taxon>Poaceae</taxon>
        <taxon>PACMAD clade</taxon>
        <taxon>Panicoideae</taxon>
        <taxon>Andropogonodae</taxon>
        <taxon>Andropogoneae</taxon>
        <taxon>Saccharinae</taxon>
        <taxon>Miscanthus</taxon>
    </lineage>
</organism>
<dbReference type="InterPro" id="IPR045501">
    <property type="entry name" value="DUF6490"/>
</dbReference>
<feature type="transmembrane region" description="Helical" evidence="1">
    <location>
        <begin position="254"/>
        <end position="272"/>
    </location>
</feature>
<proteinExistence type="predicted"/>